<name>A0A7V1BS62_9GAMM</name>
<dbReference type="Proteomes" id="UP000885703">
    <property type="component" value="Unassembled WGS sequence"/>
</dbReference>
<comment type="caution">
    <text evidence="1">The sequence shown here is derived from an EMBL/GenBank/DDBJ whole genome shotgun (WGS) entry which is preliminary data.</text>
</comment>
<accession>A0A7V1BS62</accession>
<proteinExistence type="predicted"/>
<gene>
    <name evidence="1" type="ORF">ENH64_17090</name>
</gene>
<dbReference type="EMBL" id="DRFO01000041">
    <property type="protein sequence ID" value="HDZ58168.1"/>
    <property type="molecule type" value="Genomic_DNA"/>
</dbReference>
<sequence>MPRFRFPTLDFLLCPGAVVPGYSQHIAVGHRLPLAVQVLYGQPRQAGQDFPGSASIGQGILESIVISAPTFITFSGFNLGAEEFICKLRHVVPRA</sequence>
<reference evidence="1" key="1">
    <citation type="journal article" date="2020" name="mSystems">
        <title>Genome- and Community-Level Interaction Insights into Carbon Utilization and Element Cycling Functions of Hydrothermarchaeota in Hydrothermal Sediment.</title>
        <authorList>
            <person name="Zhou Z."/>
            <person name="Liu Y."/>
            <person name="Xu W."/>
            <person name="Pan J."/>
            <person name="Luo Z.H."/>
            <person name="Li M."/>
        </authorList>
    </citation>
    <scope>NUCLEOTIDE SEQUENCE [LARGE SCALE GENOMIC DNA]</scope>
    <source>
        <strain evidence="1">HyVt-324</strain>
    </source>
</reference>
<protein>
    <submittedName>
        <fullName evidence="1">Uncharacterized protein</fullName>
    </submittedName>
</protein>
<organism evidence="1">
    <name type="scientific">Halopseudomonas xinjiangensis</name>
    <dbReference type="NCBI Taxonomy" id="487184"/>
    <lineage>
        <taxon>Bacteria</taxon>
        <taxon>Pseudomonadati</taxon>
        <taxon>Pseudomonadota</taxon>
        <taxon>Gammaproteobacteria</taxon>
        <taxon>Pseudomonadales</taxon>
        <taxon>Pseudomonadaceae</taxon>
        <taxon>Halopseudomonas</taxon>
    </lineage>
</organism>
<evidence type="ECO:0000313" key="1">
    <source>
        <dbReference type="EMBL" id="HDZ58168.1"/>
    </source>
</evidence>
<dbReference type="AlphaFoldDB" id="A0A7V1BS62"/>